<proteinExistence type="inferred from homology"/>
<keyword evidence="4 5" id="KW-0119">Carbohydrate metabolism</keyword>
<dbReference type="Gene3D" id="3.90.1070.10">
    <property type="match status" value="1"/>
</dbReference>
<dbReference type="PANTHER" id="PTHR10000">
    <property type="entry name" value="PHOSPHOSERINE PHOSPHATASE"/>
    <property type="match status" value="1"/>
</dbReference>
<feature type="binding site" evidence="5">
    <location>
        <position position="186"/>
    </location>
    <ligand>
        <name>Mg(2+)</name>
        <dbReference type="ChEBI" id="CHEBI:18420"/>
    </ligand>
</feature>
<evidence type="ECO:0000256" key="1">
    <source>
        <dbReference type="ARBA" id="ARBA00022723"/>
    </source>
</evidence>
<dbReference type="GO" id="GO:0000287">
    <property type="term" value="F:magnesium ion binding"/>
    <property type="evidence" value="ECO:0007669"/>
    <property type="project" value="InterPro"/>
</dbReference>
<dbReference type="NCBIfam" id="TIGR01482">
    <property type="entry name" value="SPP-subfamily"/>
    <property type="match status" value="1"/>
</dbReference>
<dbReference type="GO" id="GO:0005829">
    <property type="term" value="C:cytosol"/>
    <property type="evidence" value="ECO:0007669"/>
    <property type="project" value="TreeGrafter"/>
</dbReference>
<keyword evidence="1 5" id="KW-0479">Metal-binding</keyword>
<feature type="binding site" evidence="5">
    <location>
        <position position="21"/>
    </location>
    <ligand>
        <name>Mg(2+)</name>
        <dbReference type="ChEBI" id="CHEBI:18420"/>
    </ligand>
</feature>
<dbReference type="EMBL" id="AOLW01000047">
    <property type="protein sequence ID" value="EMA17213.1"/>
    <property type="molecule type" value="Genomic_DNA"/>
</dbReference>
<evidence type="ECO:0000313" key="7">
    <source>
        <dbReference type="EMBL" id="EMA17213.1"/>
    </source>
</evidence>
<dbReference type="CDD" id="cd07514">
    <property type="entry name" value="HAD_Pase"/>
    <property type="match status" value="1"/>
</dbReference>
<protein>
    <recommendedName>
        <fullName evidence="5 6">Phosphoglycolate phosphatase</fullName>
        <shortName evidence="5">PGP</shortName>
        <shortName evidence="5">PGPase</shortName>
        <ecNumber evidence="5 6">3.1.3.18</ecNumber>
    </recommendedName>
</protein>
<evidence type="ECO:0000256" key="4">
    <source>
        <dbReference type="ARBA" id="ARBA00023277"/>
    </source>
</evidence>
<feature type="binding site" evidence="5">
    <location>
        <position position="190"/>
    </location>
    <ligand>
        <name>Mg(2+)</name>
        <dbReference type="ChEBI" id="CHEBI:18420"/>
    </ligand>
</feature>
<dbReference type="InterPro" id="IPR006382">
    <property type="entry name" value="PGPase"/>
</dbReference>
<comment type="function">
    <text evidence="5">Catalyzes the dephosphorylation of 2-phosphoglycolate.</text>
</comment>
<dbReference type="HAMAP" id="MF_01419">
    <property type="entry name" value="GPH_hydrolase_arch"/>
    <property type="match status" value="1"/>
</dbReference>
<dbReference type="Proteomes" id="UP000011623">
    <property type="component" value="Unassembled WGS sequence"/>
</dbReference>
<dbReference type="AlphaFoldDB" id="M0K8R5"/>
<evidence type="ECO:0000256" key="3">
    <source>
        <dbReference type="ARBA" id="ARBA00022842"/>
    </source>
</evidence>
<dbReference type="InterPro" id="IPR036412">
    <property type="entry name" value="HAD-like_sf"/>
</dbReference>
<keyword evidence="2 5" id="KW-0378">Hydrolase</keyword>
<evidence type="ECO:0000256" key="2">
    <source>
        <dbReference type="ARBA" id="ARBA00022801"/>
    </source>
</evidence>
<feature type="binding site" evidence="5">
    <location>
        <position position="19"/>
    </location>
    <ligand>
        <name>Mg(2+)</name>
        <dbReference type="ChEBI" id="CHEBI:18420"/>
    </ligand>
</feature>
<comment type="similarity">
    <text evidence="5">Belongs to the archaeal SPP-like hydrolase family.</text>
</comment>
<comment type="catalytic activity">
    <reaction evidence="5">
        <text>2-phosphoglycolate + H2O = glycolate + phosphate</text>
        <dbReference type="Rhea" id="RHEA:14369"/>
        <dbReference type="ChEBI" id="CHEBI:15377"/>
        <dbReference type="ChEBI" id="CHEBI:29805"/>
        <dbReference type="ChEBI" id="CHEBI:43474"/>
        <dbReference type="ChEBI" id="CHEBI:58033"/>
        <dbReference type="EC" id="3.1.3.18"/>
    </reaction>
</comment>
<reference evidence="7 8" key="1">
    <citation type="journal article" date="2014" name="PLoS Genet.">
        <title>Phylogenetically driven sequencing of extremely halophilic archaea reveals strategies for static and dynamic osmo-response.</title>
        <authorList>
            <person name="Becker E.A."/>
            <person name="Seitzer P.M."/>
            <person name="Tritt A."/>
            <person name="Larsen D."/>
            <person name="Krusor M."/>
            <person name="Yao A.I."/>
            <person name="Wu D."/>
            <person name="Madern D."/>
            <person name="Eisen J.A."/>
            <person name="Darling A.E."/>
            <person name="Facciotti M.T."/>
        </authorList>
    </citation>
    <scope>NUCLEOTIDE SEQUENCE [LARGE SCALE GENOMIC DNA]</scope>
    <source>
        <strain evidence="7 8">JCM 13557</strain>
    </source>
</reference>
<organism evidence="7 8">
    <name type="scientific">Haloarcula amylolytica JCM 13557</name>
    <dbReference type="NCBI Taxonomy" id="1227452"/>
    <lineage>
        <taxon>Archaea</taxon>
        <taxon>Methanobacteriati</taxon>
        <taxon>Methanobacteriota</taxon>
        <taxon>Stenosarchaea group</taxon>
        <taxon>Halobacteria</taxon>
        <taxon>Halobacteriales</taxon>
        <taxon>Haloarculaceae</taxon>
        <taxon>Haloarcula</taxon>
    </lineage>
</organism>
<sequence length="235" mass="25351">MRRSEPGRMDNDTPPLIVDIDGTLTDESRAIDPRVMPVLREWPARVVIATGKAMPFPIALCEFLGIERTVVAENGGVVFVEATDELRLEGDHEAALAVGEAYRDLGHDLGFGQVDLANRWRETELVVSLDQPLEPLEDLAATRGLVVLDTGFAYHVTDPVVDKGTGLEAVCAELDLAPETFLAVGDSVNDAQMFDLAGEAVAVANADETALERADRVTDGTYGDGFLEAVAPYRE</sequence>
<dbReference type="SUPFAM" id="SSF56784">
    <property type="entry name" value="HAD-like"/>
    <property type="match status" value="1"/>
</dbReference>
<name>M0K8R5_9EURY</name>
<feature type="active site" description="Nucleophile" evidence="5">
    <location>
        <position position="19"/>
    </location>
</feature>
<keyword evidence="3 5" id="KW-0460">Magnesium</keyword>
<accession>M0K8R5</accession>
<keyword evidence="8" id="KW-1185">Reference proteome</keyword>
<dbReference type="PATRIC" id="fig|1227452.3.peg.3605"/>
<gene>
    <name evidence="7" type="ORF">C442_18125</name>
</gene>
<dbReference type="Gene3D" id="3.40.50.1000">
    <property type="entry name" value="HAD superfamily/HAD-like"/>
    <property type="match status" value="1"/>
</dbReference>
<dbReference type="PANTHER" id="PTHR10000:SF8">
    <property type="entry name" value="HAD SUPERFAMILY HYDROLASE-LIKE, TYPE 3"/>
    <property type="match status" value="1"/>
</dbReference>
<evidence type="ECO:0000313" key="8">
    <source>
        <dbReference type="Proteomes" id="UP000011623"/>
    </source>
</evidence>
<dbReference type="InterPro" id="IPR023214">
    <property type="entry name" value="HAD_sf"/>
</dbReference>
<dbReference type="NCBIfam" id="TIGR01487">
    <property type="entry name" value="Pglycolate_arch"/>
    <property type="match status" value="1"/>
</dbReference>
<comment type="caution">
    <text evidence="7">The sequence shown here is derived from an EMBL/GenBank/DDBJ whole genome shotgun (WGS) entry which is preliminary data.</text>
</comment>
<dbReference type="GO" id="GO:0008967">
    <property type="term" value="F:phosphoglycolate phosphatase activity"/>
    <property type="evidence" value="ECO:0007669"/>
    <property type="project" value="UniProtKB-UniRule"/>
</dbReference>
<evidence type="ECO:0000256" key="5">
    <source>
        <dbReference type="HAMAP-Rule" id="MF_01419"/>
    </source>
</evidence>
<evidence type="ECO:0000256" key="6">
    <source>
        <dbReference type="NCBIfam" id="TIGR01487"/>
    </source>
</evidence>
<dbReference type="EC" id="3.1.3.18" evidence="5 6"/>
<feature type="binding site" evidence="5">
    <location>
        <position position="163"/>
    </location>
    <ligand>
        <name>substrate</name>
    </ligand>
</feature>
<dbReference type="Pfam" id="PF08282">
    <property type="entry name" value="Hydrolase_3"/>
    <property type="match status" value="2"/>
</dbReference>
<comment type="cofactor">
    <cofactor evidence="5">
        <name>Mg(2+)</name>
        <dbReference type="ChEBI" id="CHEBI:18420"/>
    </cofactor>
</comment>